<protein>
    <submittedName>
        <fullName evidence="3">Recombinase family protein</fullName>
    </submittedName>
</protein>
<gene>
    <name evidence="3" type="ORF">ACFQRB_14200</name>
</gene>
<evidence type="ECO:0000259" key="1">
    <source>
        <dbReference type="PROSITE" id="PS51736"/>
    </source>
</evidence>
<dbReference type="InterPro" id="IPR038109">
    <property type="entry name" value="DNA_bind_recomb_sf"/>
</dbReference>
<dbReference type="AlphaFoldDB" id="A0ABD5XQC9"/>
<organism evidence="3 4">
    <name type="scientific">Halobaculum litoreum</name>
    <dbReference type="NCBI Taxonomy" id="3031998"/>
    <lineage>
        <taxon>Archaea</taxon>
        <taxon>Methanobacteriati</taxon>
        <taxon>Methanobacteriota</taxon>
        <taxon>Stenosarchaea group</taxon>
        <taxon>Halobacteria</taxon>
        <taxon>Halobacteriales</taxon>
        <taxon>Haloferacaceae</taxon>
        <taxon>Halobaculum</taxon>
    </lineage>
</organism>
<dbReference type="Gene3D" id="3.40.50.1390">
    <property type="entry name" value="Resolvase, N-terminal catalytic domain"/>
    <property type="match status" value="1"/>
</dbReference>
<proteinExistence type="predicted"/>
<dbReference type="PANTHER" id="PTHR30461:SF23">
    <property type="entry name" value="DNA RECOMBINASE-RELATED"/>
    <property type="match status" value="1"/>
</dbReference>
<dbReference type="SUPFAM" id="SSF53041">
    <property type="entry name" value="Resolvase-like"/>
    <property type="match status" value="1"/>
</dbReference>
<dbReference type="EMBL" id="JBHSZG010000001">
    <property type="protein sequence ID" value="MFC7137288.1"/>
    <property type="molecule type" value="Genomic_DNA"/>
</dbReference>
<dbReference type="Gene3D" id="3.90.1750.20">
    <property type="entry name" value="Putative Large Serine Recombinase, Chain B, Domain 2"/>
    <property type="match status" value="1"/>
</dbReference>
<evidence type="ECO:0000259" key="2">
    <source>
        <dbReference type="PROSITE" id="PS51737"/>
    </source>
</evidence>
<feature type="domain" description="Recombinase" evidence="2">
    <location>
        <begin position="173"/>
        <end position="278"/>
    </location>
</feature>
<comment type="caution">
    <text evidence="3">The sequence shown here is derived from an EMBL/GenBank/DDBJ whole genome shotgun (WGS) entry which is preliminary data.</text>
</comment>
<sequence length="319" mass="37092">MMNEALSESQDSGVDDYVAVAIYARTSSKSQQFGYSLNEQVRQCLKQCEVQNWTVRFIYRDEAESGKDIERPMFQKMMAGAERRWFDVILFWKLDRFSRSLMHAVQLESGLREYGVGLFSVTEQIDTTTAAGRFNFRNIASAAEFERDMIQQRTQMGLRALAMDHKWPNDRPPLGYTKLPDERLSIDSEASDLVRAIFESYIEERSMPRVARKLNENRSLTSQGNKWCPRAVGDILRNELYTGQYSVGDVSEYVSEYRIIPDDVFVRATEIRMRFQNRSVPQRQMEPSRKERIVRDVMDTYVEFLKSGQASLTDPKKTI</sequence>
<dbReference type="InterPro" id="IPR006119">
    <property type="entry name" value="Resolv_N"/>
</dbReference>
<dbReference type="SMART" id="SM00857">
    <property type="entry name" value="Resolvase"/>
    <property type="match status" value="1"/>
</dbReference>
<dbReference type="Proteomes" id="UP001596368">
    <property type="component" value="Unassembled WGS sequence"/>
</dbReference>
<dbReference type="InterPro" id="IPR036162">
    <property type="entry name" value="Resolvase-like_N_sf"/>
</dbReference>
<dbReference type="PANTHER" id="PTHR30461">
    <property type="entry name" value="DNA-INVERTASE FROM LAMBDOID PROPHAGE"/>
    <property type="match status" value="1"/>
</dbReference>
<dbReference type="InterPro" id="IPR050639">
    <property type="entry name" value="SSR_resolvase"/>
</dbReference>
<keyword evidence="4" id="KW-1185">Reference proteome</keyword>
<dbReference type="PROSITE" id="PS51736">
    <property type="entry name" value="RECOMBINASES_3"/>
    <property type="match status" value="1"/>
</dbReference>
<dbReference type="Pfam" id="PF07508">
    <property type="entry name" value="Recombinase"/>
    <property type="match status" value="1"/>
</dbReference>
<name>A0ABD5XQC9_9EURY</name>
<reference evidence="3 4" key="1">
    <citation type="journal article" date="2019" name="Int. J. Syst. Evol. Microbiol.">
        <title>The Global Catalogue of Microorganisms (GCM) 10K type strain sequencing project: providing services to taxonomists for standard genome sequencing and annotation.</title>
        <authorList>
            <consortium name="The Broad Institute Genomics Platform"/>
            <consortium name="The Broad Institute Genome Sequencing Center for Infectious Disease"/>
            <person name="Wu L."/>
            <person name="Ma J."/>
        </authorList>
    </citation>
    <scope>NUCLEOTIDE SEQUENCE [LARGE SCALE GENOMIC DNA]</scope>
    <source>
        <strain evidence="3 4">DT92</strain>
    </source>
</reference>
<dbReference type="PROSITE" id="PS51737">
    <property type="entry name" value="RECOMBINASE_DNA_BIND"/>
    <property type="match status" value="1"/>
</dbReference>
<dbReference type="CDD" id="cd03768">
    <property type="entry name" value="SR_ResInv"/>
    <property type="match status" value="1"/>
</dbReference>
<dbReference type="Pfam" id="PF00239">
    <property type="entry name" value="Resolvase"/>
    <property type="match status" value="1"/>
</dbReference>
<evidence type="ECO:0000313" key="3">
    <source>
        <dbReference type="EMBL" id="MFC7137288.1"/>
    </source>
</evidence>
<accession>A0ABD5XQC9</accession>
<feature type="domain" description="Resolvase/invertase-type recombinase catalytic" evidence="1">
    <location>
        <begin position="19"/>
        <end position="165"/>
    </location>
</feature>
<evidence type="ECO:0000313" key="4">
    <source>
        <dbReference type="Proteomes" id="UP001596368"/>
    </source>
</evidence>
<dbReference type="InterPro" id="IPR011109">
    <property type="entry name" value="DNA_bind_recombinase_dom"/>
</dbReference>